<feature type="compositionally biased region" description="Low complexity" evidence="1">
    <location>
        <begin position="217"/>
        <end position="230"/>
    </location>
</feature>
<keyword evidence="3" id="KW-1185">Reference proteome</keyword>
<feature type="region of interest" description="Disordered" evidence="1">
    <location>
        <begin position="538"/>
        <end position="569"/>
    </location>
</feature>
<dbReference type="EMBL" id="QKRW01000010">
    <property type="protein sequence ID" value="RAL65385.1"/>
    <property type="molecule type" value="Genomic_DNA"/>
</dbReference>
<feature type="compositionally biased region" description="Low complexity" evidence="1">
    <location>
        <begin position="428"/>
        <end position="440"/>
    </location>
</feature>
<feature type="region of interest" description="Disordered" evidence="1">
    <location>
        <begin position="405"/>
        <end position="440"/>
    </location>
</feature>
<feature type="region of interest" description="Disordered" evidence="1">
    <location>
        <begin position="921"/>
        <end position="997"/>
    </location>
</feature>
<dbReference type="AlphaFoldDB" id="A0A395IYQ5"/>
<organism evidence="2 3">
    <name type="scientific">Monilinia fructigena</name>
    <dbReference type="NCBI Taxonomy" id="38457"/>
    <lineage>
        <taxon>Eukaryota</taxon>
        <taxon>Fungi</taxon>
        <taxon>Dikarya</taxon>
        <taxon>Ascomycota</taxon>
        <taxon>Pezizomycotina</taxon>
        <taxon>Leotiomycetes</taxon>
        <taxon>Helotiales</taxon>
        <taxon>Sclerotiniaceae</taxon>
        <taxon>Monilinia</taxon>
    </lineage>
</organism>
<gene>
    <name evidence="2" type="ORF">DID88_000953</name>
</gene>
<feature type="compositionally biased region" description="Acidic residues" evidence="1">
    <location>
        <begin position="549"/>
        <end position="566"/>
    </location>
</feature>
<feature type="compositionally biased region" description="Polar residues" evidence="1">
    <location>
        <begin position="539"/>
        <end position="548"/>
    </location>
</feature>
<feature type="compositionally biased region" description="Acidic residues" evidence="1">
    <location>
        <begin position="680"/>
        <end position="696"/>
    </location>
</feature>
<name>A0A395IYQ5_9HELO</name>
<feature type="compositionally biased region" description="Basic and acidic residues" evidence="1">
    <location>
        <begin position="666"/>
        <end position="679"/>
    </location>
</feature>
<evidence type="ECO:0000256" key="1">
    <source>
        <dbReference type="SAM" id="MobiDB-lite"/>
    </source>
</evidence>
<sequence length="1203" mass="133589">MLPRARPVYPGPLSMTAEEHYEYVEARARITSGGNRIVCENQITLNVDFGTVYEERHSEGCVCVVCKDVERVKMGRRTVITGGCGIVFKDEEGEEGCDDQMDESGEGEDESDEDGGVGVGVDEQVVAEDDHDSEYDGEVIFAGTGKMAQVKIIKPHTPAKLRKVKGIGASTSTFHTYGTSNSSRGALSQYDVEVERDLSVMDSLGASGSNASGVAISYSHSPSHSLSPSSHSRESHHHERGRSTSKDLHATWDPLIKNKGGLASKGLGAMKISLSKRSISIGKDRSKGTDGSIGNSRGKVWNFACSLSRRSNNSGHSSQVQRDSKEKCADVERQMGEIGELEDHHSSFEEQEAFHTSFQGDDVVEHGEERIPGAFIGPRGNPEIHNFPTFDPGQFVSTTPTTLNRYRRMSGSDSNISTLELDERSRSRSPSLPSRHYSSRGSFSVNWENISSDTVYHKHARRFYQNPASYGEEIPGYNAETDNPYLEYDRFQEVSEWADGTEEVDPNHVVALTTRELKRMCGAEVRIDFDYIPEGYVNPPNSKENSINGDDEEDDTTIMGDEPDDEPQPKHKNLIDLLGMPGWDSEWENMTKMQRHYHIVAAGDWTMGPVFDVKSNYSSYYGMPLFEPDDVGCTGVNRQDVRGLQVPTLKELQLKFEFTESGIDDENGHGEKDQGKNTEENVENEGEAEGEAEYDSEGFLYVDGKRRKPKESSGPVPFTASEAESVFRRPSVGGEEPEQDKSGAGSKAGEYAGSVIEGYGTTDDPIPGNGRFNESFRARMARGEYTATGRFDQNLFTPSNPGSLVSQEDYDTVEEEYDDGESKDYSFGNSSYHGTECQDDYVVGTSAFAPHAFQMFPQYDAAHDFTTIGITPDEVEAAHPPPWDTNFMEDIMGYSTYESHKRRDPTAEMILMGYLDPVAKDGSKSRNRLSTGSLTPISSPTKTTKSTKSFIPHFKKTLPRGFNKDKSLPPTPMIGTPSINSMATKSTNTMRNVPSLRKVSLSTANVAKLEGKAKGKAKYRESRGKGRKKARISPPSEDSSESDSDTSYIDLTRKGSSFNVPPSQSLILYLYGHGLSVSHISLLLQPLTQEFLYNTSTSWWPINSQGDLIRLPPLHHFTPTTVQTVNQICSTPKEWWEGPNARDQSNKILPREWKRLNRLSYMTKAKTQVRKVIENFLFWRLRGEIPHGNLMKGDRITLDQTSS</sequence>
<feature type="region of interest" description="Disordered" evidence="1">
    <location>
        <begin position="308"/>
        <end position="327"/>
    </location>
</feature>
<feature type="compositionally biased region" description="Low complexity" evidence="1">
    <location>
        <begin position="933"/>
        <end position="952"/>
    </location>
</feature>
<feature type="compositionally biased region" description="Polar residues" evidence="1">
    <location>
        <begin position="977"/>
        <end position="992"/>
    </location>
</feature>
<feature type="compositionally biased region" description="Basic and acidic residues" evidence="1">
    <location>
        <begin position="231"/>
        <end position="250"/>
    </location>
</feature>
<evidence type="ECO:0000313" key="3">
    <source>
        <dbReference type="Proteomes" id="UP000249056"/>
    </source>
</evidence>
<protein>
    <submittedName>
        <fullName evidence="2">Uncharacterized protein</fullName>
    </submittedName>
</protein>
<comment type="caution">
    <text evidence="2">The sequence shown here is derived from an EMBL/GenBank/DDBJ whole genome shotgun (WGS) entry which is preliminary data.</text>
</comment>
<feature type="compositionally biased region" description="Acidic residues" evidence="1">
    <location>
        <begin position="94"/>
        <end position="115"/>
    </location>
</feature>
<feature type="region of interest" description="Disordered" evidence="1">
    <location>
        <begin position="215"/>
        <end position="250"/>
    </location>
</feature>
<feature type="region of interest" description="Disordered" evidence="1">
    <location>
        <begin position="1010"/>
        <end position="1054"/>
    </location>
</feature>
<feature type="compositionally biased region" description="Basic and acidic residues" evidence="1">
    <location>
        <begin position="1010"/>
        <end position="1024"/>
    </location>
</feature>
<feature type="compositionally biased region" description="Polar residues" evidence="1">
    <location>
        <begin position="308"/>
        <end position="321"/>
    </location>
</feature>
<feature type="region of interest" description="Disordered" evidence="1">
    <location>
        <begin position="660"/>
        <end position="749"/>
    </location>
</feature>
<accession>A0A395IYQ5</accession>
<evidence type="ECO:0000313" key="2">
    <source>
        <dbReference type="EMBL" id="RAL65385.1"/>
    </source>
</evidence>
<proteinExistence type="predicted"/>
<dbReference type="OrthoDB" id="3538436at2759"/>
<reference evidence="2 3" key="1">
    <citation type="submission" date="2018-06" db="EMBL/GenBank/DDBJ databases">
        <title>Genome Sequence of the Brown Rot Fungal Pathogen Monilinia fructigena.</title>
        <authorList>
            <person name="Landi L."/>
            <person name="De Miccolis Angelini R.M."/>
            <person name="Pollastro S."/>
            <person name="Abate D."/>
            <person name="Faretra F."/>
            <person name="Romanazzi G."/>
        </authorList>
    </citation>
    <scope>NUCLEOTIDE SEQUENCE [LARGE SCALE GENOMIC DNA]</scope>
    <source>
        <strain evidence="2 3">Mfrg269</strain>
    </source>
</reference>
<dbReference type="Proteomes" id="UP000249056">
    <property type="component" value="Unassembled WGS sequence"/>
</dbReference>
<feature type="region of interest" description="Disordered" evidence="1">
    <location>
        <begin position="94"/>
        <end position="118"/>
    </location>
</feature>